<proteinExistence type="predicted"/>
<evidence type="ECO:0000313" key="2">
    <source>
        <dbReference type="Proteomes" id="UP000681722"/>
    </source>
</evidence>
<gene>
    <name evidence="1" type="ORF">SRO942_LOCUS51276</name>
</gene>
<protein>
    <submittedName>
        <fullName evidence="1">Uncharacterized protein</fullName>
    </submittedName>
</protein>
<name>A0A8S3A1U1_9BILA</name>
<reference evidence="1" key="1">
    <citation type="submission" date="2021-02" db="EMBL/GenBank/DDBJ databases">
        <authorList>
            <person name="Nowell W R."/>
        </authorList>
    </citation>
    <scope>NUCLEOTIDE SEQUENCE</scope>
</reference>
<dbReference type="Proteomes" id="UP000681722">
    <property type="component" value="Unassembled WGS sequence"/>
</dbReference>
<sequence>MLRPFLSDLIPTDVER</sequence>
<organism evidence="1 2">
    <name type="scientific">Didymodactylos carnosus</name>
    <dbReference type="NCBI Taxonomy" id="1234261"/>
    <lineage>
        <taxon>Eukaryota</taxon>
        <taxon>Metazoa</taxon>
        <taxon>Spiralia</taxon>
        <taxon>Gnathifera</taxon>
        <taxon>Rotifera</taxon>
        <taxon>Eurotatoria</taxon>
        <taxon>Bdelloidea</taxon>
        <taxon>Philodinida</taxon>
        <taxon>Philodinidae</taxon>
        <taxon>Didymodactylos</taxon>
    </lineage>
</organism>
<accession>A0A8S3A1U1</accession>
<evidence type="ECO:0000313" key="1">
    <source>
        <dbReference type="EMBL" id="CAF4693233.1"/>
    </source>
</evidence>
<feature type="non-terminal residue" evidence="1">
    <location>
        <position position="16"/>
    </location>
</feature>
<comment type="caution">
    <text evidence="1">The sequence shown here is derived from an EMBL/GenBank/DDBJ whole genome shotgun (WGS) entry which is preliminary data.</text>
</comment>
<dbReference type="EMBL" id="CAJOBC010159066">
    <property type="protein sequence ID" value="CAF4693233.1"/>
    <property type="molecule type" value="Genomic_DNA"/>
</dbReference>
<dbReference type="AlphaFoldDB" id="A0A8S3A1U1"/>